<name>A0A8S5MXU1_9CAUD</name>
<proteinExistence type="predicted"/>
<reference evidence="1" key="1">
    <citation type="journal article" date="2021" name="Proc. Natl. Acad. Sci. U.S.A.">
        <title>A Catalog of Tens of Thousands of Viruses from Human Metagenomes Reveals Hidden Associations with Chronic Diseases.</title>
        <authorList>
            <person name="Tisza M.J."/>
            <person name="Buck C.B."/>
        </authorList>
    </citation>
    <scope>NUCLEOTIDE SEQUENCE</scope>
    <source>
        <strain evidence="1">CtM4P7</strain>
    </source>
</reference>
<sequence length="45" mass="5518">MKFLWLIRHWISILKKSTPKIKDEQARELVCFLDRKGADDWLEMQ</sequence>
<organism evidence="1">
    <name type="scientific">Siphoviridae sp. ctM4P7</name>
    <dbReference type="NCBI Taxonomy" id="2826256"/>
    <lineage>
        <taxon>Viruses</taxon>
        <taxon>Duplodnaviria</taxon>
        <taxon>Heunggongvirae</taxon>
        <taxon>Uroviricota</taxon>
        <taxon>Caudoviricetes</taxon>
    </lineage>
</organism>
<dbReference type="EMBL" id="BK015015">
    <property type="protein sequence ID" value="DAD87182.1"/>
    <property type="molecule type" value="Genomic_DNA"/>
</dbReference>
<protein>
    <submittedName>
        <fullName evidence="1">Uncharacterized protein</fullName>
    </submittedName>
</protein>
<evidence type="ECO:0000313" key="1">
    <source>
        <dbReference type="EMBL" id="DAD87182.1"/>
    </source>
</evidence>
<accession>A0A8S5MXU1</accession>